<evidence type="ECO:0000256" key="1">
    <source>
        <dbReference type="ARBA" id="ARBA00022676"/>
    </source>
</evidence>
<keyword evidence="4" id="KW-0732">Signal</keyword>
<dbReference type="InterPro" id="IPR007184">
    <property type="entry name" value="Mannoside_phosphorylase"/>
</dbReference>
<evidence type="ECO:0000313" key="5">
    <source>
        <dbReference type="EMBL" id="RAJ92513.1"/>
    </source>
</evidence>
<evidence type="ECO:0000256" key="2">
    <source>
        <dbReference type="ARBA" id="ARBA00022679"/>
    </source>
</evidence>
<dbReference type="PANTHER" id="PTHR34106">
    <property type="entry name" value="GLYCOSIDASE"/>
    <property type="match status" value="1"/>
</dbReference>
<sequence>MTHRSFLPFFALLFWFTAHAQSPYKPWMIGEFAKQNAANPVLDARNTSTFACPVRKETVRWEEKDVFNPAVVVRKGKIHMIYRAEDTVGKHAGTSRLGLATSTDGLHFKRRPQPVFYPDNDAMKQYEWEGGCEDPRIVESPGRVYVMTYTSYDGDKARLCVATSRNLINWKKQGLAFDDLKYRNEWSKSGSIVCKRIGSRIVAQKINGKYWMYWGDQPQLYCASSPDLIHWTPVETPNGKLYAVAERRKEKHDSRLLEPGPPALITPNGIVLLYNGMNLPKDGDPNLPEGTYAAGQLLFDANDPTKLIDRSETYFMKPDQPYEIVGQVNNVCFIEGLVPYKGRWFLYYGTADSKIAVATAEIKP</sequence>
<dbReference type="PANTHER" id="PTHR34106:SF5">
    <property type="entry name" value="GLYCOSIDASE"/>
    <property type="match status" value="1"/>
</dbReference>
<dbReference type="OrthoDB" id="2534034at2"/>
<keyword evidence="1" id="KW-0328">Glycosyltransferase</keyword>
<accession>A0A327WP72</accession>
<organism evidence="5 6">
    <name type="scientific">Larkinella arboricola</name>
    <dbReference type="NCBI Taxonomy" id="643671"/>
    <lineage>
        <taxon>Bacteria</taxon>
        <taxon>Pseudomonadati</taxon>
        <taxon>Bacteroidota</taxon>
        <taxon>Cytophagia</taxon>
        <taxon>Cytophagales</taxon>
        <taxon>Spirosomataceae</taxon>
        <taxon>Larkinella</taxon>
    </lineage>
</organism>
<dbReference type="Gene3D" id="2.115.10.20">
    <property type="entry name" value="Glycosyl hydrolase domain, family 43"/>
    <property type="match status" value="1"/>
</dbReference>
<evidence type="ECO:0000256" key="3">
    <source>
        <dbReference type="ARBA" id="ARBA00024356"/>
    </source>
</evidence>
<proteinExistence type="inferred from homology"/>
<dbReference type="GO" id="GO:0016757">
    <property type="term" value="F:glycosyltransferase activity"/>
    <property type="evidence" value="ECO:0007669"/>
    <property type="project" value="UniProtKB-KW"/>
</dbReference>
<dbReference type="RefSeq" id="WP_111630862.1">
    <property type="nucleotide sequence ID" value="NZ_QLMC01000007.1"/>
</dbReference>
<keyword evidence="6" id="KW-1185">Reference proteome</keyword>
<dbReference type="AlphaFoldDB" id="A0A327WP72"/>
<feature type="chain" id="PRO_5016238025" evidence="4">
    <location>
        <begin position="21"/>
        <end position="364"/>
    </location>
</feature>
<keyword evidence="5" id="KW-0378">Hydrolase</keyword>
<feature type="signal peptide" evidence="4">
    <location>
        <begin position="1"/>
        <end position="20"/>
    </location>
</feature>
<evidence type="ECO:0000256" key="4">
    <source>
        <dbReference type="SAM" id="SignalP"/>
    </source>
</evidence>
<dbReference type="InterPro" id="IPR023296">
    <property type="entry name" value="Glyco_hydro_beta-prop_sf"/>
</dbReference>
<dbReference type="CDD" id="cd18610">
    <property type="entry name" value="GH130_BT3780-like"/>
    <property type="match status" value="1"/>
</dbReference>
<comment type="caution">
    <text evidence="5">The sequence shown here is derived from an EMBL/GenBank/DDBJ whole genome shotgun (WGS) entry which is preliminary data.</text>
</comment>
<protein>
    <submittedName>
        <fullName evidence="5">Putative GH43/DUF377 family glycosyl hydrolase</fullName>
    </submittedName>
</protein>
<dbReference type="GO" id="GO:0016787">
    <property type="term" value="F:hydrolase activity"/>
    <property type="evidence" value="ECO:0007669"/>
    <property type="project" value="UniProtKB-KW"/>
</dbReference>
<name>A0A327WP72_LARAB</name>
<dbReference type="PIRSF" id="PIRSF016202">
    <property type="entry name" value="PH1107"/>
    <property type="match status" value="1"/>
</dbReference>
<reference evidence="5 6" key="1">
    <citation type="submission" date="2018-06" db="EMBL/GenBank/DDBJ databases">
        <title>Genomic Encyclopedia of Archaeal and Bacterial Type Strains, Phase II (KMG-II): from individual species to whole genera.</title>
        <authorList>
            <person name="Goeker M."/>
        </authorList>
    </citation>
    <scope>NUCLEOTIDE SEQUENCE [LARGE SCALE GENOMIC DNA]</scope>
    <source>
        <strain evidence="5 6">DSM 21851</strain>
    </source>
</reference>
<dbReference type="Pfam" id="PF04041">
    <property type="entry name" value="Glyco_hydro_130"/>
    <property type="match status" value="1"/>
</dbReference>
<gene>
    <name evidence="5" type="ORF">LX87_04843</name>
</gene>
<dbReference type="SUPFAM" id="SSF75005">
    <property type="entry name" value="Arabinanase/levansucrase/invertase"/>
    <property type="match status" value="1"/>
</dbReference>
<keyword evidence="2" id="KW-0808">Transferase</keyword>
<comment type="similarity">
    <text evidence="3">Belongs to the glycosyl hydrolase 130 family.</text>
</comment>
<evidence type="ECO:0000313" key="6">
    <source>
        <dbReference type="Proteomes" id="UP000248790"/>
    </source>
</evidence>
<dbReference type="Proteomes" id="UP000248790">
    <property type="component" value="Unassembled WGS sequence"/>
</dbReference>
<dbReference type="EMBL" id="QLMC01000007">
    <property type="protein sequence ID" value="RAJ92513.1"/>
    <property type="molecule type" value="Genomic_DNA"/>
</dbReference>